<name>A0A8J5VSG3_ZIZPA</name>
<dbReference type="EMBL" id="JAAALK010000283">
    <property type="protein sequence ID" value="KAG8069976.1"/>
    <property type="molecule type" value="Genomic_DNA"/>
</dbReference>
<gene>
    <name evidence="1" type="ORF">GUJ93_ZPchr0006g45618</name>
</gene>
<dbReference type="Proteomes" id="UP000729402">
    <property type="component" value="Unassembled WGS sequence"/>
</dbReference>
<sequence length="114" mass="12758">MSQRAKISDVFNDKWVQDHYNPSVRIVNDNDNCVENKARLATSTKGNIGQDQGCSEGCEHGNEENKLPHVELQDSRLLSRSDLDLTLSAEFCRILSSLINGKQQPASSSDMEYD</sequence>
<accession>A0A8J5VSG3</accession>
<keyword evidence="2" id="KW-1185">Reference proteome</keyword>
<comment type="caution">
    <text evidence="1">The sequence shown here is derived from an EMBL/GenBank/DDBJ whole genome shotgun (WGS) entry which is preliminary data.</text>
</comment>
<reference evidence="1" key="2">
    <citation type="submission" date="2021-02" db="EMBL/GenBank/DDBJ databases">
        <authorList>
            <person name="Kimball J.A."/>
            <person name="Haas M.W."/>
            <person name="Macchietto M."/>
            <person name="Kono T."/>
            <person name="Duquette J."/>
            <person name="Shao M."/>
        </authorList>
    </citation>
    <scope>NUCLEOTIDE SEQUENCE</scope>
    <source>
        <tissue evidence="1">Fresh leaf tissue</tissue>
    </source>
</reference>
<evidence type="ECO:0000313" key="1">
    <source>
        <dbReference type="EMBL" id="KAG8069976.1"/>
    </source>
</evidence>
<dbReference type="AlphaFoldDB" id="A0A8J5VSG3"/>
<protein>
    <submittedName>
        <fullName evidence="1">Uncharacterized protein</fullName>
    </submittedName>
</protein>
<evidence type="ECO:0000313" key="2">
    <source>
        <dbReference type="Proteomes" id="UP000729402"/>
    </source>
</evidence>
<proteinExistence type="predicted"/>
<reference evidence="1" key="1">
    <citation type="journal article" date="2021" name="bioRxiv">
        <title>Whole Genome Assembly and Annotation of Northern Wild Rice, Zizania palustris L., Supports a Whole Genome Duplication in the Zizania Genus.</title>
        <authorList>
            <person name="Haas M."/>
            <person name="Kono T."/>
            <person name="Macchietto M."/>
            <person name="Millas R."/>
            <person name="McGilp L."/>
            <person name="Shao M."/>
            <person name="Duquette J."/>
            <person name="Hirsch C.N."/>
            <person name="Kimball J."/>
        </authorList>
    </citation>
    <scope>NUCLEOTIDE SEQUENCE</scope>
    <source>
        <tissue evidence="1">Fresh leaf tissue</tissue>
    </source>
</reference>
<organism evidence="1 2">
    <name type="scientific">Zizania palustris</name>
    <name type="common">Northern wild rice</name>
    <dbReference type="NCBI Taxonomy" id="103762"/>
    <lineage>
        <taxon>Eukaryota</taxon>
        <taxon>Viridiplantae</taxon>
        <taxon>Streptophyta</taxon>
        <taxon>Embryophyta</taxon>
        <taxon>Tracheophyta</taxon>
        <taxon>Spermatophyta</taxon>
        <taxon>Magnoliopsida</taxon>
        <taxon>Liliopsida</taxon>
        <taxon>Poales</taxon>
        <taxon>Poaceae</taxon>
        <taxon>BOP clade</taxon>
        <taxon>Oryzoideae</taxon>
        <taxon>Oryzeae</taxon>
        <taxon>Zizaniinae</taxon>
        <taxon>Zizania</taxon>
    </lineage>
</organism>